<dbReference type="Proteomes" id="UP000239899">
    <property type="component" value="Unassembled WGS sequence"/>
</dbReference>
<evidence type="ECO:0000256" key="5">
    <source>
        <dbReference type="ARBA" id="ARBA00022980"/>
    </source>
</evidence>
<dbReference type="InterPro" id="IPR025607">
    <property type="entry name" value="Ribosomal_uL18_C_euk"/>
</dbReference>
<protein>
    <submittedName>
        <fullName evidence="9">60S ribosomal L5</fullName>
    </submittedName>
</protein>
<evidence type="ECO:0000256" key="7">
    <source>
        <dbReference type="SAM" id="MobiDB-lite"/>
    </source>
</evidence>
<keyword evidence="5" id="KW-0689">Ribosomal protein</keyword>
<dbReference type="EMBL" id="LHPG02000024">
    <property type="protein sequence ID" value="PRW20400.1"/>
    <property type="molecule type" value="Genomic_DNA"/>
</dbReference>
<keyword evidence="6" id="KW-0687">Ribonucleoprotein</keyword>
<comment type="caution">
    <text evidence="9">The sequence shown here is derived from an EMBL/GenBank/DDBJ whole genome shotgun (WGS) entry which is preliminary data.</text>
</comment>
<evidence type="ECO:0000259" key="8">
    <source>
        <dbReference type="Pfam" id="PF14204"/>
    </source>
</evidence>
<dbReference type="SUPFAM" id="SSF53137">
    <property type="entry name" value="Translational machinery components"/>
    <property type="match status" value="1"/>
</dbReference>
<dbReference type="GO" id="GO:0009955">
    <property type="term" value="P:adaxial/abaxial pattern specification"/>
    <property type="evidence" value="ECO:0007669"/>
    <property type="project" value="UniProtKB-ARBA"/>
</dbReference>
<feature type="compositionally biased region" description="Basic and acidic residues" evidence="7">
    <location>
        <begin position="268"/>
        <end position="279"/>
    </location>
</feature>
<organism evidence="9 10">
    <name type="scientific">Chlorella sorokiniana</name>
    <name type="common">Freshwater green alga</name>
    <dbReference type="NCBI Taxonomy" id="3076"/>
    <lineage>
        <taxon>Eukaryota</taxon>
        <taxon>Viridiplantae</taxon>
        <taxon>Chlorophyta</taxon>
        <taxon>core chlorophytes</taxon>
        <taxon>Trebouxiophyceae</taxon>
        <taxon>Chlorellales</taxon>
        <taxon>Chlorellaceae</taxon>
        <taxon>Chlorella clade</taxon>
        <taxon>Chlorella</taxon>
    </lineage>
</organism>
<sequence length="300" mass="34168">MALTKVLKSSAYFSRYQVKYKRRRAGKTDYRARLRLSTQDKNKYNTPKYRLVVRFTNRNVVCQIAYATMAGDKVICAAYSSELPRYGLKVGLTNYAAAYCTGLLLARRVLAKLGLDKHYEGNTEDVGEDYNVEAADDAPRPFQCILDAGLKRTSTGSKVFAALKGALDGGLDIPHNEKRFVGYDPDAKEFDAEILRKYIYGGHVGEYMEEMIEEDPEKYQEEDPEKYQAHFAEYLKNGVEPDDLEDLYTKVHEAIRADPSAKPTARSKPAEAKRWKEPKLTYEQRKEKLKAKLAELTADE</sequence>
<dbReference type="Gene3D" id="3.30.420.100">
    <property type="match status" value="1"/>
</dbReference>
<dbReference type="GO" id="GO:0003735">
    <property type="term" value="F:structural constituent of ribosome"/>
    <property type="evidence" value="ECO:0007669"/>
    <property type="project" value="InterPro"/>
</dbReference>
<keyword evidence="10" id="KW-1185">Reference proteome</keyword>
<dbReference type="PRINTS" id="PR00058">
    <property type="entry name" value="RIBOSOMALL5"/>
</dbReference>
<dbReference type="InterPro" id="IPR005485">
    <property type="entry name" value="Rbsml_uL18_euk_arch"/>
</dbReference>
<comment type="subcellular location">
    <subcellularLocation>
        <location evidence="1">Cytoplasm</location>
    </subcellularLocation>
</comment>
<dbReference type="CDD" id="cd00432">
    <property type="entry name" value="Ribosomal_L18_L5e"/>
    <property type="match status" value="1"/>
</dbReference>
<evidence type="ECO:0000313" key="10">
    <source>
        <dbReference type="Proteomes" id="UP000239899"/>
    </source>
</evidence>
<evidence type="ECO:0000313" key="9">
    <source>
        <dbReference type="EMBL" id="PRW20400.1"/>
    </source>
</evidence>
<dbReference type="InterPro" id="IPR057268">
    <property type="entry name" value="Ribosomal_L18"/>
</dbReference>
<evidence type="ECO:0000256" key="1">
    <source>
        <dbReference type="ARBA" id="ARBA00004496"/>
    </source>
</evidence>
<evidence type="ECO:0000256" key="3">
    <source>
        <dbReference type="ARBA" id="ARBA00011113"/>
    </source>
</evidence>
<evidence type="ECO:0000256" key="4">
    <source>
        <dbReference type="ARBA" id="ARBA00022490"/>
    </source>
</evidence>
<accession>A0A2P6TCM9</accession>
<dbReference type="GO" id="GO:0006412">
    <property type="term" value="P:translation"/>
    <property type="evidence" value="ECO:0007669"/>
    <property type="project" value="InterPro"/>
</dbReference>
<dbReference type="OrthoDB" id="1618453at2759"/>
<gene>
    <name evidence="9" type="ORF">C2E21_9118</name>
</gene>
<dbReference type="AlphaFoldDB" id="A0A2P6TCM9"/>
<comment type="subunit">
    <text evidence="3">Component of the large ribosomal subunit (LSU).</text>
</comment>
<reference evidence="9 10" key="1">
    <citation type="journal article" date="2018" name="Plant J.">
        <title>Genome sequences of Chlorella sorokiniana UTEX 1602 and Micractinium conductrix SAG 241.80: implications to maltose excretion by a green alga.</title>
        <authorList>
            <person name="Arriola M.B."/>
            <person name="Velmurugan N."/>
            <person name="Zhang Y."/>
            <person name="Plunkett M.H."/>
            <person name="Hondzo H."/>
            <person name="Barney B.M."/>
        </authorList>
    </citation>
    <scope>NUCLEOTIDE SEQUENCE [LARGE SCALE GENOMIC DNA]</scope>
    <source>
        <strain evidence="10">UTEX 1602</strain>
    </source>
</reference>
<dbReference type="STRING" id="3076.A0A2P6TCM9"/>
<dbReference type="HAMAP" id="MF_01337_A">
    <property type="entry name" value="Ribosomal_uL18_A"/>
    <property type="match status" value="1"/>
</dbReference>
<dbReference type="PANTHER" id="PTHR23410">
    <property type="entry name" value="RIBOSOMAL PROTEIN L5-RELATED"/>
    <property type="match status" value="1"/>
</dbReference>
<proteinExistence type="inferred from homology"/>
<dbReference type="FunFam" id="3.30.420.100:FF:000002">
    <property type="entry name" value="60S ribosomal protein L5"/>
    <property type="match status" value="1"/>
</dbReference>
<evidence type="ECO:0000256" key="2">
    <source>
        <dbReference type="ARBA" id="ARBA00007116"/>
    </source>
</evidence>
<dbReference type="GO" id="GO:0008097">
    <property type="term" value="F:5S rRNA binding"/>
    <property type="evidence" value="ECO:0007669"/>
    <property type="project" value="InterPro"/>
</dbReference>
<evidence type="ECO:0000256" key="6">
    <source>
        <dbReference type="ARBA" id="ARBA00023274"/>
    </source>
</evidence>
<feature type="domain" description="Large ribosomal subunit protein uL18 C-terminal eukaryotes" evidence="8">
    <location>
        <begin position="244"/>
        <end position="297"/>
    </location>
</feature>
<dbReference type="GO" id="GO:0022625">
    <property type="term" value="C:cytosolic large ribosomal subunit"/>
    <property type="evidence" value="ECO:0007669"/>
    <property type="project" value="TreeGrafter"/>
</dbReference>
<keyword evidence="4" id="KW-0963">Cytoplasm</keyword>
<comment type="similarity">
    <text evidence="2">Belongs to the universal ribosomal protein uL18 family.</text>
</comment>
<name>A0A2P6TCM9_CHLSO</name>
<dbReference type="GO" id="GO:0000027">
    <property type="term" value="P:ribosomal large subunit assembly"/>
    <property type="evidence" value="ECO:0007669"/>
    <property type="project" value="TreeGrafter"/>
</dbReference>
<dbReference type="Pfam" id="PF14204">
    <property type="entry name" value="Ribosomal_L18_c"/>
    <property type="match status" value="1"/>
</dbReference>
<dbReference type="GO" id="GO:0009965">
    <property type="term" value="P:leaf morphogenesis"/>
    <property type="evidence" value="ECO:0007669"/>
    <property type="project" value="UniProtKB-ARBA"/>
</dbReference>
<dbReference type="PANTHER" id="PTHR23410:SF12">
    <property type="entry name" value="LARGE RIBOSOMAL SUBUNIT PROTEIN UL18"/>
    <property type="match status" value="1"/>
</dbReference>
<feature type="region of interest" description="Disordered" evidence="7">
    <location>
        <begin position="255"/>
        <end position="279"/>
    </location>
</feature>
<dbReference type="Pfam" id="PF17144">
    <property type="entry name" value="Ribosomal_L5e"/>
    <property type="match status" value="1"/>
</dbReference>